<dbReference type="Gene3D" id="3.30.420.10">
    <property type="entry name" value="Ribonuclease H-like superfamily/Ribonuclease H"/>
    <property type="match status" value="1"/>
</dbReference>
<dbReference type="PROSITE" id="PS50994">
    <property type="entry name" value="INTEGRASE"/>
    <property type="match status" value="1"/>
</dbReference>
<dbReference type="GO" id="GO:0003676">
    <property type="term" value="F:nucleic acid binding"/>
    <property type="evidence" value="ECO:0007669"/>
    <property type="project" value="InterPro"/>
</dbReference>
<proteinExistence type="predicted"/>
<dbReference type="STRING" id="53326.A0A016VCK6"/>
<dbReference type="OrthoDB" id="10068564at2759"/>
<feature type="domain" description="Integrase catalytic" evidence="1">
    <location>
        <begin position="1"/>
        <end position="78"/>
    </location>
</feature>
<dbReference type="InterPro" id="IPR012337">
    <property type="entry name" value="RNaseH-like_sf"/>
</dbReference>
<accession>A0A016VCK6</accession>
<dbReference type="Proteomes" id="UP000024635">
    <property type="component" value="Unassembled WGS sequence"/>
</dbReference>
<organism evidence="2 3">
    <name type="scientific">Ancylostoma ceylanicum</name>
    <dbReference type="NCBI Taxonomy" id="53326"/>
    <lineage>
        <taxon>Eukaryota</taxon>
        <taxon>Metazoa</taxon>
        <taxon>Ecdysozoa</taxon>
        <taxon>Nematoda</taxon>
        <taxon>Chromadorea</taxon>
        <taxon>Rhabditida</taxon>
        <taxon>Rhabditina</taxon>
        <taxon>Rhabditomorpha</taxon>
        <taxon>Strongyloidea</taxon>
        <taxon>Ancylostomatidae</taxon>
        <taxon>Ancylostomatinae</taxon>
        <taxon>Ancylostoma</taxon>
    </lineage>
</organism>
<dbReference type="PANTHER" id="PTHR37984:SF5">
    <property type="entry name" value="PROTEIN NYNRIN-LIKE"/>
    <property type="match status" value="1"/>
</dbReference>
<gene>
    <name evidence="2" type="primary">Acey_s0014.g2514</name>
    <name evidence="2" type="ORF">Y032_0014g2514</name>
</gene>
<dbReference type="SUPFAM" id="SSF53098">
    <property type="entry name" value="Ribonuclease H-like"/>
    <property type="match status" value="1"/>
</dbReference>
<dbReference type="AlphaFoldDB" id="A0A016VCK6"/>
<protein>
    <recommendedName>
        <fullName evidence="1">Integrase catalytic domain-containing protein</fullName>
    </recommendedName>
</protein>
<evidence type="ECO:0000313" key="2">
    <source>
        <dbReference type="EMBL" id="EYC24458.1"/>
    </source>
</evidence>
<dbReference type="EMBL" id="JARK01001350">
    <property type="protein sequence ID" value="EYC24458.1"/>
    <property type="molecule type" value="Genomic_DNA"/>
</dbReference>
<evidence type="ECO:0000313" key="3">
    <source>
        <dbReference type="Proteomes" id="UP000024635"/>
    </source>
</evidence>
<dbReference type="GO" id="GO:0015074">
    <property type="term" value="P:DNA integration"/>
    <property type="evidence" value="ECO:0007669"/>
    <property type="project" value="InterPro"/>
</dbReference>
<comment type="caution">
    <text evidence="2">The sequence shown here is derived from an EMBL/GenBank/DDBJ whole genome shotgun (WGS) entry which is preliminary data.</text>
</comment>
<dbReference type="PANTHER" id="PTHR37984">
    <property type="entry name" value="PROTEIN CBG26694"/>
    <property type="match status" value="1"/>
</dbReference>
<name>A0A016VCK6_9BILA</name>
<dbReference type="InterPro" id="IPR050951">
    <property type="entry name" value="Retrovirus_Pol_polyprotein"/>
</dbReference>
<dbReference type="InterPro" id="IPR036397">
    <property type="entry name" value="RNaseH_sf"/>
</dbReference>
<reference evidence="3" key="1">
    <citation type="journal article" date="2015" name="Nat. Genet.">
        <title>The genome and transcriptome of the zoonotic hookworm Ancylostoma ceylanicum identify infection-specific gene families.</title>
        <authorList>
            <person name="Schwarz E.M."/>
            <person name="Hu Y."/>
            <person name="Antoshechkin I."/>
            <person name="Miller M.M."/>
            <person name="Sternberg P.W."/>
            <person name="Aroian R.V."/>
        </authorList>
    </citation>
    <scope>NUCLEOTIDE SEQUENCE</scope>
    <source>
        <strain evidence="3">HY135</strain>
    </source>
</reference>
<dbReference type="InterPro" id="IPR001584">
    <property type="entry name" value="Integrase_cat-core"/>
</dbReference>
<keyword evidence="3" id="KW-1185">Reference proteome</keyword>
<evidence type="ECO:0000259" key="1">
    <source>
        <dbReference type="PROSITE" id="PS50994"/>
    </source>
</evidence>
<sequence length="123" mass="13756">MNCIPTSPTIAVMKEIFAEFGNPQTLVTNNGTQSTSAPFLRFCRSRGITLVRSPPFHSQSNRQAERFVDTFKRGLAKLKGEGPTVDALQTLPDGLPFHSLPIWTKPLVACRKLPWTQIPHRKL</sequence>